<dbReference type="Proteomes" id="UP000677228">
    <property type="component" value="Unassembled WGS sequence"/>
</dbReference>
<keyword evidence="1" id="KW-0472">Membrane</keyword>
<reference evidence="2" key="1">
    <citation type="submission" date="2021-02" db="EMBL/GenBank/DDBJ databases">
        <authorList>
            <person name="Nowell W R."/>
        </authorList>
    </citation>
    <scope>NUCLEOTIDE SEQUENCE</scope>
</reference>
<keyword evidence="1" id="KW-1133">Transmembrane helix</keyword>
<protein>
    <submittedName>
        <fullName evidence="2">Uncharacterized protein</fullName>
    </submittedName>
</protein>
<feature type="transmembrane region" description="Helical" evidence="1">
    <location>
        <begin position="213"/>
        <end position="235"/>
    </location>
</feature>
<evidence type="ECO:0000313" key="2">
    <source>
        <dbReference type="EMBL" id="CAF1335197.1"/>
    </source>
</evidence>
<feature type="transmembrane region" description="Helical" evidence="1">
    <location>
        <begin position="161"/>
        <end position="182"/>
    </location>
</feature>
<dbReference type="EMBL" id="CAJOBC010055507">
    <property type="protein sequence ID" value="CAF4191768.1"/>
    <property type="molecule type" value="Genomic_DNA"/>
</dbReference>
<dbReference type="Proteomes" id="UP000663829">
    <property type="component" value="Unassembled WGS sequence"/>
</dbReference>
<dbReference type="Proteomes" id="UP000681722">
    <property type="component" value="Unassembled WGS sequence"/>
</dbReference>
<dbReference type="Gene3D" id="1.20.140.150">
    <property type="match status" value="1"/>
</dbReference>
<feature type="transmembrane region" description="Helical" evidence="1">
    <location>
        <begin position="12"/>
        <end position="34"/>
    </location>
</feature>
<sequence>MDRKTRARGFIMLSIILSVLALVFFIIALFLPYWKFIRLRHNLQIVDYTSIDLLVHLESEQFLDSMYRSNLHYFGIYKRCIEHSASATSSKPSTAPADTIKSGRCGHNYVPKFDDSDFKACHSVKLYHYCIFHSLSSSGSLPASDSSEEISPKCECRSPDYITISMVLLYLSIACAFCCILINSLRLINSFRLPIAEKNKSKQRTRKIIDDRLLKILSAICSLFTLVFLIILLILQKFSEKYEAFKFFESLRQHYSRVLISEFSKNFATVIDRFDNVLDVKLGASFVFAVFAVLFTSIAFLCSSGVHIGAYDRFPPEQKNMANELRIKDGESTFSTAV</sequence>
<accession>A0A815G8H3</accession>
<organism evidence="2 6">
    <name type="scientific">Didymodactylos carnosus</name>
    <dbReference type="NCBI Taxonomy" id="1234261"/>
    <lineage>
        <taxon>Eukaryota</taxon>
        <taxon>Metazoa</taxon>
        <taxon>Spiralia</taxon>
        <taxon>Gnathifera</taxon>
        <taxon>Rotifera</taxon>
        <taxon>Eurotatoria</taxon>
        <taxon>Bdelloidea</taxon>
        <taxon>Philodinida</taxon>
        <taxon>Philodinidae</taxon>
        <taxon>Didymodactylos</taxon>
    </lineage>
</organism>
<evidence type="ECO:0000313" key="6">
    <source>
        <dbReference type="Proteomes" id="UP000663829"/>
    </source>
</evidence>
<dbReference type="EMBL" id="CAJNOK010022701">
    <property type="protein sequence ID" value="CAF1352042.1"/>
    <property type="molecule type" value="Genomic_DNA"/>
</dbReference>
<keyword evidence="6" id="KW-1185">Reference proteome</keyword>
<evidence type="ECO:0000313" key="3">
    <source>
        <dbReference type="EMBL" id="CAF1352042.1"/>
    </source>
</evidence>
<dbReference type="AlphaFoldDB" id="A0A815G8H3"/>
<evidence type="ECO:0000313" key="5">
    <source>
        <dbReference type="EMBL" id="CAF4191768.1"/>
    </source>
</evidence>
<dbReference type="Proteomes" id="UP000682733">
    <property type="component" value="Unassembled WGS sequence"/>
</dbReference>
<evidence type="ECO:0000313" key="4">
    <source>
        <dbReference type="EMBL" id="CAF4162509.1"/>
    </source>
</evidence>
<name>A0A815G8H3_9BILA</name>
<feature type="transmembrane region" description="Helical" evidence="1">
    <location>
        <begin position="286"/>
        <end position="311"/>
    </location>
</feature>
<dbReference type="EMBL" id="CAJOBA010044343">
    <property type="protein sequence ID" value="CAF4162509.1"/>
    <property type="molecule type" value="Genomic_DNA"/>
</dbReference>
<dbReference type="OrthoDB" id="10043160at2759"/>
<evidence type="ECO:0000256" key="1">
    <source>
        <dbReference type="SAM" id="Phobius"/>
    </source>
</evidence>
<proteinExistence type="predicted"/>
<comment type="caution">
    <text evidence="2">The sequence shown here is derived from an EMBL/GenBank/DDBJ whole genome shotgun (WGS) entry which is preliminary data.</text>
</comment>
<keyword evidence="1" id="KW-0812">Transmembrane</keyword>
<dbReference type="EMBL" id="CAJNOQ010014113">
    <property type="protein sequence ID" value="CAF1335197.1"/>
    <property type="molecule type" value="Genomic_DNA"/>
</dbReference>
<gene>
    <name evidence="2" type="ORF">GPM918_LOCUS30152</name>
    <name evidence="3" type="ORF">OVA965_LOCUS30842</name>
    <name evidence="5" type="ORF">SRO942_LOCUS30756</name>
    <name evidence="4" type="ORF">TMI583_LOCUS31653</name>
</gene>